<organism evidence="2 3">
    <name type="scientific">Skermanella stibiiresistens SB22</name>
    <dbReference type="NCBI Taxonomy" id="1385369"/>
    <lineage>
        <taxon>Bacteria</taxon>
        <taxon>Pseudomonadati</taxon>
        <taxon>Pseudomonadota</taxon>
        <taxon>Alphaproteobacteria</taxon>
        <taxon>Rhodospirillales</taxon>
        <taxon>Azospirillaceae</taxon>
        <taxon>Skermanella</taxon>
    </lineage>
</organism>
<comment type="caution">
    <text evidence="2">The sequence shown here is derived from an EMBL/GenBank/DDBJ whole genome shotgun (WGS) entry which is preliminary data.</text>
</comment>
<keyword evidence="2" id="KW-0966">Cell projection</keyword>
<sequence length="102" mass="10915">MGYPRGRPAKPRRPIAVALQYELDGPTLPRVVASGQGHVAEQILEMAFANGVKVREDADLAELLSVVQLDSEIPADALVAVAEILAYIYRANGKLPPRGGQP</sequence>
<reference evidence="2 3" key="1">
    <citation type="submission" date="2013-08" db="EMBL/GenBank/DDBJ databases">
        <title>The genome sequence of Skermanella stibiiresistens.</title>
        <authorList>
            <person name="Zhu W."/>
            <person name="Wang G."/>
        </authorList>
    </citation>
    <scope>NUCLEOTIDE SEQUENCE [LARGE SCALE GENOMIC DNA]</scope>
    <source>
        <strain evidence="2 3">SB22</strain>
    </source>
</reference>
<dbReference type="SUPFAM" id="SSF160544">
    <property type="entry name" value="EscU C-terminal domain-like"/>
    <property type="match status" value="1"/>
</dbReference>
<dbReference type="GO" id="GO:0009306">
    <property type="term" value="P:protein secretion"/>
    <property type="evidence" value="ECO:0007669"/>
    <property type="project" value="InterPro"/>
</dbReference>
<gene>
    <name evidence="2" type="ORF">N825_21400</name>
</gene>
<protein>
    <submittedName>
        <fullName evidence="2">Flagellar protein FhlB</fullName>
    </submittedName>
</protein>
<evidence type="ECO:0000313" key="2">
    <source>
        <dbReference type="EMBL" id="EWY37146.1"/>
    </source>
</evidence>
<keyword evidence="2" id="KW-0969">Cilium</keyword>
<dbReference type="OrthoDB" id="5244399at2"/>
<dbReference type="STRING" id="1385369.N825_21400"/>
<keyword evidence="2" id="KW-0282">Flagellum</keyword>
<dbReference type="PANTHER" id="PTHR30531">
    <property type="entry name" value="FLAGELLAR BIOSYNTHETIC PROTEIN FLHB"/>
    <property type="match status" value="1"/>
</dbReference>
<dbReference type="RefSeq" id="WP_037459406.1">
    <property type="nucleotide sequence ID" value="NZ_AVFL01000030.1"/>
</dbReference>
<dbReference type="Proteomes" id="UP000019486">
    <property type="component" value="Unassembled WGS sequence"/>
</dbReference>
<dbReference type="Gene3D" id="3.40.1690.10">
    <property type="entry name" value="secretion proteins EscU"/>
    <property type="match status" value="1"/>
</dbReference>
<dbReference type="PANTHER" id="PTHR30531:SF12">
    <property type="entry name" value="FLAGELLAR BIOSYNTHETIC PROTEIN FLHB"/>
    <property type="match status" value="1"/>
</dbReference>
<accession>W9GX12</accession>
<evidence type="ECO:0000256" key="1">
    <source>
        <dbReference type="ARBA" id="ARBA00010690"/>
    </source>
</evidence>
<evidence type="ECO:0000313" key="3">
    <source>
        <dbReference type="Proteomes" id="UP000019486"/>
    </source>
</evidence>
<dbReference type="EMBL" id="AVFL01000030">
    <property type="protein sequence ID" value="EWY37146.1"/>
    <property type="molecule type" value="Genomic_DNA"/>
</dbReference>
<dbReference type="GO" id="GO:0005886">
    <property type="term" value="C:plasma membrane"/>
    <property type="evidence" value="ECO:0007669"/>
    <property type="project" value="TreeGrafter"/>
</dbReference>
<comment type="similarity">
    <text evidence="1">Belongs to the type III secretion exporter family.</text>
</comment>
<proteinExistence type="inferred from homology"/>
<dbReference type="InterPro" id="IPR029025">
    <property type="entry name" value="T3SS_substrate_exporter_C"/>
</dbReference>
<dbReference type="AlphaFoldDB" id="W9GX12"/>
<keyword evidence="3" id="KW-1185">Reference proteome</keyword>
<dbReference type="Pfam" id="PF01312">
    <property type="entry name" value="Bac_export_2"/>
    <property type="match status" value="1"/>
</dbReference>
<name>W9GX12_9PROT</name>
<dbReference type="PATRIC" id="fig|1385369.3.peg.5822"/>
<dbReference type="InterPro" id="IPR006135">
    <property type="entry name" value="T3SS_substrate_exporter"/>
</dbReference>